<dbReference type="SUPFAM" id="SSF47323">
    <property type="entry name" value="Anticodon-binding domain of a subclass of class I aminoacyl-tRNA synthetases"/>
    <property type="match status" value="1"/>
</dbReference>
<dbReference type="Pfam" id="PF19303">
    <property type="entry name" value="Anticodon_3"/>
    <property type="match status" value="1"/>
</dbReference>
<evidence type="ECO:0000256" key="4">
    <source>
        <dbReference type="ARBA" id="ARBA00022840"/>
    </source>
</evidence>
<evidence type="ECO:0000256" key="6">
    <source>
        <dbReference type="ARBA" id="ARBA00023146"/>
    </source>
</evidence>
<dbReference type="PANTHER" id="PTHR43326">
    <property type="entry name" value="METHIONYL-TRNA SYNTHETASE"/>
    <property type="match status" value="1"/>
</dbReference>
<keyword evidence="5 7" id="KW-0648">Protein biosynthesis</keyword>
<keyword evidence="3 7" id="KW-0547">Nucleotide-binding</keyword>
<dbReference type="InterPro" id="IPR033911">
    <property type="entry name" value="MetRS_core"/>
</dbReference>
<evidence type="ECO:0000256" key="7">
    <source>
        <dbReference type="RuleBase" id="RU363039"/>
    </source>
</evidence>
<keyword evidence="4 7" id="KW-0067">ATP-binding</keyword>
<dbReference type="Gene3D" id="3.40.50.620">
    <property type="entry name" value="HUPs"/>
    <property type="match status" value="1"/>
</dbReference>
<dbReference type="Pfam" id="PF09334">
    <property type="entry name" value="tRNA-synt_1g"/>
    <property type="match status" value="2"/>
</dbReference>
<dbReference type="SUPFAM" id="SSF52374">
    <property type="entry name" value="Nucleotidylyl transferase"/>
    <property type="match status" value="1"/>
</dbReference>
<dbReference type="Proteomes" id="UP001336020">
    <property type="component" value="Unassembled WGS sequence"/>
</dbReference>
<name>A0ABU7LBU2_9NOCA</name>
<keyword evidence="6 7" id="KW-0030">Aminoacyl-tRNA synthetase</keyword>
<dbReference type="InterPro" id="IPR014729">
    <property type="entry name" value="Rossmann-like_a/b/a_fold"/>
</dbReference>
<evidence type="ECO:0000256" key="5">
    <source>
        <dbReference type="ARBA" id="ARBA00022917"/>
    </source>
</evidence>
<feature type="region of interest" description="Disordered" evidence="8">
    <location>
        <begin position="509"/>
        <end position="528"/>
    </location>
</feature>
<evidence type="ECO:0000259" key="10">
    <source>
        <dbReference type="Pfam" id="PF19303"/>
    </source>
</evidence>
<dbReference type="InterPro" id="IPR015413">
    <property type="entry name" value="Methionyl/Leucyl_tRNA_Synth"/>
</dbReference>
<dbReference type="EC" id="6.1.1.10" evidence="1"/>
<gene>
    <name evidence="11" type="ORF">Q7514_15970</name>
</gene>
<dbReference type="PRINTS" id="PR01041">
    <property type="entry name" value="TRNASYNTHMET"/>
</dbReference>
<evidence type="ECO:0000313" key="11">
    <source>
        <dbReference type="EMBL" id="MEE2059019.1"/>
    </source>
</evidence>
<proteinExistence type="inferred from homology"/>
<dbReference type="GO" id="GO:0004825">
    <property type="term" value="F:methionine-tRNA ligase activity"/>
    <property type="evidence" value="ECO:0007669"/>
    <property type="project" value="UniProtKB-EC"/>
</dbReference>
<dbReference type="InterPro" id="IPR023457">
    <property type="entry name" value="Met-tRNA_synth_2"/>
</dbReference>
<dbReference type="CDD" id="cd07957">
    <property type="entry name" value="Anticodon_Ia_Met"/>
    <property type="match status" value="1"/>
</dbReference>
<dbReference type="RefSeq" id="WP_330134246.1">
    <property type="nucleotide sequence ID" value="NZ_JAUTXY010000006.1"/>
</dbReference>
<feature type="domain" description="Methionyl-tRNA synthetase anticodon-binding" evidence="10">
    <location>
        <begin position="381"/>
        <end position="488"/>
    </location>
</feature>
<evidence type="ECO:0000256" key="3">
    <source>
        <dbReference type="ARBA" id="ARBA00022741"/>
    </source>
</evidence>
<dbReference type="PANTHER" id="PTHR43326:SF1">
    <property type="entry name" value="METHIONINE--TRNA LIGASE, MITOCHONDRIAL"/>
    <property type="match status" value="1"/>
</dbReference>
<organism evidence="11 12">
    <name type="scientific">Rhodococcus artemisiae</name>
    <dbReference type="NCBI Taxonomy" id="714159"/>
    <lineage>
        <taxon>Bacteria</taxon>
        <taxon>Bacillati</taxon>
        <taxon>Actinomycetota</taxon>
        <taxon>Actinomycetes</taxon>
        <taxon>Mycobacteriales</taxon>
        <taxon>Nocardiaceae</taxon>
        <taxon>Rhodococcus</taxon>
    </lineage>
</organism>
<evidence type="ECO:0000256" key="1">
    <source>
        <dbReference type="ARBA" id="ARBA00012838"/>
    </source>
</evidence>
<feature type="domain" description="Methionyl/Leucyl tRNA synthetase" evidence="9">
    <location>
        <begin position="10"/>
        <end position="140"/>
    </location>
</feature>
<keyword evidence="2 7" id="KW-0436">Ligase</keyword>
<accession>A0ABU7LBU2</accession>
<evidence type="ECO:0000259" key="9">
    <source>
        <dbReference type="Pfam" id="PF09334"/>
    </source>
</evidence>
<dbReference type="InterPro" id="IPR041872">
    <property type="entry name" value="Anticodon_Met"/>
</dbReference>
<evidence type="ECO:0000256" key="8">
    <source>
        <dbReference type="SAM" id="MobiDB-lite"/>
    </source>
</evidence>
<dbReference type="EMBL" id="JAUTXY010000006">
    <property type="protein sequence ID" value="MEE2059019.1"/>
    <property type="molecule type" value="Genomic_DNA"/>
</dbReference>
<keyword evidence="12" id="KW-1185">Reference proteome</keyword>
<evidence type="ECO:0000313" key="12">
    <source>
        <dbReference type="Proteomes" id="UP001336020"/>
    </source>
</evidence>
<feature type="domain" description="Methionyl/Leucyl tRNA synthetase" evidence="9">
    <location>
        <begin position="161"/>
        <end position="366"/>
    </location>
</feature>
<comment type="caution">
    <text evidence="11">The sequence shown here is derived from an EMBL/GenBank/DDBJ whole genome shotgun (WGS) entry which is preliminary data.</text>
</comment>
<dbReference type="Gene3D" id="1.10.730.10">
    <property type="entry name" value="Isoleucyl-tRNA Synthetase, Domain 1"/>
    <property type="match status" value="1"/>
</dbReference>
<comment type="similarity">
    <text evidence="7">Belongs to the class-I aminoacyl-tRNA synthetase family.</text>
</comment>
<evidence type="ECO:0000256" key="2">
    <source>
        <dbReference type="ARBA" id="ARBA00022598"/>
    </source>
</evidence>
<reference evidence="11 12" key="1">
    <citation type="submission" date="2023-07" db="EMBL/GenBank/DDBJ databases">
        <authorList>
            <person name="Girao M."/>
            <person name="Carvalho M.F."/>
        </authorList>
    </citation>
    <scope>NUCLEOTIDE SEQUENCE [LARGE SCALE GENOMIC DNA]</scope>
    <source>
        <strain evidence="11 12">YIM65754</strain>
    </source>
</reference>
<dbReference type="Gene3D" id="2.170.220.10">
    <property type="match status" value="1"/>
</dbReference>
<protein>
    <recommendedName>
        <fullName evidence="1">methionine--tRNA ligase</fullName>
        <ecNumber evidence="1">6.1.1.10</ecNumber>
    </recommendedName>
</protein>
<dbReference type="InterPro" id="IPR009080">
    <property type="entry name" value="tRNAsynth_Ia_anticodon-bd"/>
</dbReference>
<sequence>MAHRNGFCHYLTAAFAAAPETPDIGRAYQYIATDVVARFKSLDGFQVHRLADVDELRAESIRGAATVTGRARSPEHLDSDLHEHLQRVLNVSFDRVIRTTDTEHQNVWRVLWNSMLAKGDLYVDTYAGWYSTLDGAFHSGAGVRIGNDGSCTAASSGVPVEWTRASCYFFRLSRFRERLLAFHRARPDFITPSSRRPELLSSLSRELPDIPVALAIEEKRGNSGRSENSLSGGLRGLAGALAEMAEIVGARSDNFPNQPRILHVIGQDDLHRHAVYWPAVLMSTEIEISYRLFAHGSALGKSTTVSGATAKPHATDPFELVRKYGRDRIRYFLLREAPFGSEWEYSHQGVISLTENDLAQNLSTAAYNVLSLLSKHCHGKVPCPSSPCERDMDLVRSADALLPQCREYIDAQQFHLMLKEIWSVIEDVGRYISAEKPWGLRTTDPNRMNTIVYTALDVLRTVGVLIQPIVPETATRLLDQLAVPCRSFNGLDHRIEPGTALPEPQRVFPRYRRRPSKESPIAVGATPP</sequence>